<sequence length="80" mass="9047">MCQHLFFGFGNQLNLCLEAVAAAVWEATSISLYRGGIHGNISRECCSQPTYPLIVNMTGTTMLFETYLKRQFQCIFMEVT</sequence>
<dbReference type="Proteomes" id="UP001054252">
    <property type="component" value="Unassembled WGS sequence"/>
</dbReference>
<comment type="caution">
    <text evidence="2">The sequence shown here is derived from an EMBL/GenBank/DDBJ whole genome shotgun (WGS) entry which is preliminary data.</text>
</comment>
<proteinExistence type="predicted"/>
<evidence type="ECO:0000313" key="2">
    <source>
        <dbReference type="EMBL" id="GKV01860.1"/>
    </source>
</evidence>
<gene>
    <name evidence="2" type="ORF">SLEP1_g14376</name>
</gene>
<dbReference type="EMBL" id="BPVZ01000017">
    <property type="protein sequence ID" value="GKV01860.1"/>
    <property type="molecule type" value="Genomic_DNA"/>
</dbReference>
<accession>A0AAV5ISP4</accession>
<evidence type="ECO:0000313" key="3">
    <source>
        <dbReference type="Proteomes" id="UP001054252"/>
    </source>
</evidence>
<keyword evidence="1" id="KW-0732">Signal</keyword>
<feature type="chain" id="PRO_5043988804" evidence="1">
    <location>
        <begin position="23"/>
        <end position="80"/>
    </location>
</feature>
<dbReference type="AlphaFoldDB" id="A0AAV5ISP4"/>
<keyword evidence="3" id="KW-1185">Reference proteome</keyword>
<organism evidence="2 3">
    <name type="scientific">Rubroshorea leprosula</name>
    <dbReference type="NCBI Taxonomy" id="152421"/>
    <lineage>
        <taxon>Eukaryota</taxon>
        <taxon>Viridiplantae</taxon>
        <taxon>Streptophyta</taxon>
        <taxon>Embryophyta</taxon>
        <taxon>Tracheophyta</taxon>
        <taxon>Spermatophyta</taxon>
        <taxon>Magnoliopsida</taxon>
        <taxon>eudicotyledons</taxon>
        <taxon>Gunneridae</taxon>
        <taxon>Pentapetalae</taxon>
        <taxon>rosids</taxon>
        <taxon>malvids</taxon>
        <taxon>Malvales</taxon>
        <taxon>Dipterocarpaceae</taxon>
        <taxon>Rubroshorea</taxon>
    </lineage>
</organism>
<feature type="signal peptide" evidence="1">
    <location>
        <begin position="1"/>
        <end position="22"/>
    </location>
</feature>
<name>A0AAV5ISP4_9ROSI</name>
<reference evidence="2 3" key="1">
    <citation type="journal article" date="2021" name="Commun. Biol.">
        <title>The genome of Shorea leprosula (Dipterocarpaceae) highlights the ecological relevance of drought in aseasonal tropical rainforests.</title>
        <authorList>
            <person name="Ng K.K.S."/>
            <person name="Kobayashi M.J."/>
            <person name="Fawcett J.A."/>
            <person name="Hatakeyama M."/>
            <person name="Paape T."/>
            <person name="Ng C.H."/>
            <person name="Ang C.C."/>
            <person name="Tnah L.H."/>
            <person name="Lee C.T."/>
            <person name="Nishiyama T."/>
            <person name="Sese J."/>
            <person name="O'Brien M.J."/>
            <person name="Copetti D."/>
            <person name="Mohd Noor M.I."/>
            <person name="Ong R.C."/>
            <person name="Putra M."/>
            <person name="Sireger I.Z."/>
            <person name="Indrioko S."/>
            <person name="Kosugi Y."/>
            <person name="Izuno A."/>
            <person name="Isagi Y."/>
            <person name="Lee S.L."/>
            <person name="Shimizu K.K."/>
        </authorList>
    </citation>
    <scope>NUCLEOTIDE SEQUENCE [LARGE SCALE GENOMIC DNA]</scope>
    <source>
        <strain evidence="2">214</strain>
    </source>
</reference>
<protein>
    <submittedName>
        <fullName evidence="2">Uncharacterized protein</fullName>
    </submittedName>
</protein>
<evidence type="ECO:0000256" key="1">
    <source>
        <dbReference type="SAM" id="SignalP"/>
    </source>
</evidence>